<gene>
    <name evidence="3" type="ORF">IAA55_00250</name>
</gene>
<evidence type="ECO:0000313" key="3">
    <source>
        <dbReference type="EMBL" id="HIR69696.1"/>
    </source>
</evidence>
<dbReference type="Proteomes" id="UP000823912">
    <property type="component" value="Unassembled WGS sequence"/>
</dbReference>
<name>A0A9D1E814_9FIRM</name>
<sequence>MKCISCGKNFDEEKYYRICPKCGTYNNVKKATPDFSQGSRQTGGSCGNGQMGTSGNNASGGQQDPFWQELHGGNRGQEYRQQSDGQQTYGQPNYDQQDIFHRTEQEMYQRRQGEKEKKPNRPLVISLIILVIIGIVLFIISVVLVAGQDTAGSGSEDVLEEEITERPADLGESLLLEEESGMTVTVETVELIADADASGDFPEGKKLIGARLHCPGADNMTEYSFDPSPLGMVYVGCDGSYTRALSGDLFMDYPSHQQLVGDRENFDEWNIRYGDPSRGYVYFFIPADANSGTLYVERQDISDGHLTEIYAIDFTLGEVQ</sequence>
<protein>
    <submittedName>
        <fullName evidence="3">Uncharacterized protein</fullName>
    </submittedName>
</protein>
<organism evidence="3 4">
    <name type="scientific">Candidatus Pullilachnospira gallistercoris</name>
    <dbReference type="NCBI Taxonomy" id="2840911"/>
    <lineage>
        <taxon>Bacteria</taxon>
        <taxon>Bacillati</taxon>
        <taxon>Bacillota</taxon>
        <taxon>Clostridia</taxon>
        <taxon>Lachnospirales</taxon>
        <taxon>Lachnospiraceae</taxon>
        <taxon>Lachnospiraceae incertae sedis</taxon>
        <taxon>Candidatus Pullilachnospira</taxon>
    </lineage>
</organism>
<feature type="compositionally biased region" description="Polar residues" evidence="1">
    <location>
        <begin position="53"/>
        <end position="62"/>
    </location>
</feature>
<feature type="compositionally biased region" description="Polar residues" evidence="1">
    <location>
        <begin position="79"/>
        <end position="95"/>
    </location>
</feature>
<evidence type="ECO:0000256" key="2">
    <source>
        <dbReference type="SAM" id="Phobius"/>
    </source>
</evidence>
<keyword evidence="2" id="KW-0472">Membrane</keyword>
<dbReference type="EMBL" id="DVHM01000005">
    <property type="protein sequence ID" value="HIR69696.1"/>
    <property type="molecule type" value="Genomic_DNA"/>
</dbReference>
<evidence type="ECO:0000313" key="4">
    <source>
        <dbReference type="Proteomes" id="UP000823912"/>
    </source>
</evidence>
<accession>A0A9D1E814</accession>
<reference evidence="3" key="2">
    <citation type="journal article" date="2021" name="PeerJ">
        <title>Extensive microbial diversity within the chicken gut microbiome revealed by metagenomics and culture.</title>
        <authorList>
            <person name="Gilroy R."/>
            <person name="Ravi A."/>
            <person name="Getino M."/>
            <person name="Pursley I."/>
            <person name="Horton D.L."/>
            <person name="Alikhan N.F."/>
            <person name="Baker D."/>
            <person name="Gharbi K."/>
            <person name="Hall N."/>
            <person name="Watson M."/>
            <person name="Adriaenssens E.M."/>
            <person name="Foster-Nyarko E."/>
            <person name="Jarju S."/>
            <person name="Secka A."/>
            <person name="Antonio M."/>
            <person name="Oren A."/>
            <person name="Chaudhuri R.R."/>
            <person name="La Ragione R."/>
            <person name="Hildebrand F."/>
            <person name="Pallen M.J."/>
        </authorList>
    </citation>
    <scope>NUCLEOTIDE SEQUENCE</scope>
    <source>
        <strain evidence="3">ChiSjej5B23-6657</strain>
    </source>
</reference>
<feature type="region of interest" description="Disordered" evidence="1">
    <location>
        <begin position="32"/>
        <end position="95"/>
    </location>
</feature>
<dbReference type="Gene3D" id="2.20.28.10">
    <property type="match status" value="1"/>
</dbReference>
<keyword evidence="2" id="KW-0812">Transmembrane</keyword>
<feature type="compositionally biased region" description="Polar residues" evidence="1">
    <location>
        <begin position="32"/>
        <end position="43"/>
    </location>
</feature>
<keyword evidence="2" id="KW-1133">Transmembrane helix</keyword>
<feature type="transmembrane region" description="Helical" evidence="2">
    <location>
        <begin position="123"/>
        <end position="146"/>
    </location>
</feature>
<evidence type="ECO:0000256" key="1">
    <source>
        <dbReference type="SAM" id="MobiDB-lite"/>
    </source>
</evidence>
<dbReference type="AlphaFoldDB" id="A0A9D1E814"/>
<proteinExistence type="predicted"/>
<comment type="caution">
    <text evidence="3">The sequence shown here is derived from an EMBL/GenBank/DDBJ whole genome shotgun (WGS) entry which is preliminary data.</text>
</comment>
<reference evidence="3" key="1">
    <citation type="submission" date="2020-10" db="EMBL/GenBank/DDBJ databases">
        <authorList>
            <person name="Gilroy R."/>
        </authorList>
    </citation>
    <scope>NUCLEOTIDE SEQUENCE</scope>
    <source>
        <strain evidence="3">ChiSjej5B23-6657</strain>
    </source>
</reference>